<dbReference type="PROSITE" id="PS51257">
    <property type="entry name" value="PROKAR_LIPOPROTEIN"/>
    <property type="match status" value="1"/>
</dbReference>
<evidence type="ECO:0000313" key="2">
    <source>
        <dbReference type="EMBL" id="OQP57409.1"/>
    </source>
</evidence>
<evidence type="ECO:0000256" key="1">
    <source>
        <dbReference type="SAM" id="SignalP"/>
    </source>
</evidence>
<dbReference type="AlphaFoldDB" id="A0A1V9FGB0"/>
<sequence length="324" mass="37326">MKRIYCALLGLFVIAISCNKNDDNNDNPPAENREWFKLRSMVYTSQNNTSSRFYYDSTYISIDSVNNKIIFHTIEGTTGNLDTSMKTFTYNDRYQLVLYEQIDTYDQLYISRMEFVRDVDGKVSKVLSQYKDGLMASSEGLVKYDKRGDTTFVTFIDSTQKHRYGYTDANDFYQRGIVDDRVVYYKSYGKSSGKLDSSQTSYDYDAAGNLTTETYQYNNTTPVVYTYQHGSKTPKELQKFLSQWAGDLIWFTRSKLFGFAWELPTVSTFKGNVLLSKKQGSTIVQSYANTFDAGGNLASVTWQEPDYGSPSTIYTYGEKYYYHP</sequence>
<comment type="caution">
    <text evidence="2">The sequence shown here is derived from an EMBL/GenBank/DDBJ whole genome shotgun (WGS) entry which is preliminary data.</text>
</comment>
<accession>A0A1V9FGB0</accession>
<feature type="chain" id="PRO_5012303083" description="DUF4595 domain-containing protein" evidence="1">
    <location>
        <begin position="23"/>
        <end position="324"/>
    </location>
</feature>
<dbReference type="EMBL" id="LWBP01000194">
    <property type="protein sequence ID" value="OQP57409.1"/>
    <property type="molecule type" value="Genomic_DNA"/>
</dbReference>
<name>A0A1V9FGB0_9BACT</name>
<reference evidence="3" key="1">
    <citation type="submission" date="2016-04" db="EMBL/GenBank/DDBJ databases">
        <authorList>
            <person name="Chen L."/>
            <person name="Zhuang W."/>
            <person name="Wang G."/>
        </authorList>
    </citation>
    <scope>NUCLEOTIDE SEQUENCE [LARGE SCALE GENOMIC DNA]</scope>
    <source>
        <strain evidence="3">208</strain>
    </source>
</reference>
<dbReference type="RefSeq" id="WP_081167638.1">
    <property type="nucleotide sequence ID" value="NZ_LWBP01000194.1"/>
</dbReference>
<protein>
    <recommendedName>
        <fullName evidence="4">DUF4595 domain-containing protein</fullName>
    </recommendedName>
</protein>
<dbReference type="OrthoDB" id="650294at2"/>
<gene>
    <name evidence="2" type="ORF">A4R26_24640</name>
</gene>
<dbReference type="Proteomes" id="UP000192276">
    <property type="component" value="Unassembled WGS sequence"/>
</dbReference>
<feature type="signal peptide" evidence="1">
    <location>
        <begin position="1"/>
        <end position="22"/>
    </location>
</feature>
<proteinExistence type="predicted"/>
<keyword evidence="1" id="KW-0732">Signal</keyword>
<dbReference type="STRING" id="550983.A4R26_24640"/>
<evidence type="ECO:0008006" key="4">
    <source>
        <dbReference type="Google" id="ProtNLM"/>
    </source>
</evidence>
<evidence type="ECO:0000313" key="3">
    <source>
        <dbReference type="Proteomes" id="UP000192276"/>
    </source>
</evidence>
<keyword evidence="3" id="KW-1185">Reference proteome</keyword>
<organism evidence="2 3">
    <name type="scientific">Niastella populi</name>
    <dbReference type="NCBI Taxonomy" id="550983"/>
    <lineage>
        <taxon>Bacteria</taxon>
        <taxon>Pseudomonadati</taxon>
        <taxon>Bacteroidota</taxon>
        <taxon>Chitinophagia</taxon>
        <taxon>Chitinophagales</taxon>
        <taxon>Chitinophagaceae</taxon>
        <taxon>Niastella</taxon>
    </lineage>
</organism>